<reference evidence="3 4" key="1">
    <citation type="submission" date="2020-07" db="EMBL/GenBank/DDBJ databases">
        <title>Sequencing the genomes of 1000 actinobacteria strains.</title>
        <authorList>
            <person name="Klenk H.-P."/>
        </authorList>
    </citation>
    <scope>NUCLEOTIDE SEQUENCE [LARGE SCALE GENOMIC DNA]</scope>
    <source>
        <strain evidence="3 4">DSM 102047</strain>
    </source>
</reference>
<keyword evidence="2" id="KW-0812">Transmembrane</keyword>
<feature type="transmembrane region" description="Helical" evidence="2">
    <location>
        <begin position="25"/>
        <end position="46"/>
    </location>
</feature>
<evidence type="ECO:0000256" key="1">
    <source>
        <dbReference type="SAM" id="MobiDB-lite"/>
    </source>
</evidence>
<feature type="region of interest" description="Disordered" evidence="1">
    <location>
        <begin position="49"/>
        <end position="69"/>
    </location>
</feature>
<evidence type="ECO:0000313" key="4">
    <source>
        <dbReference type="Proteomes" id="UP000521748"/>
    </source>
</evidence>
<dbReference type="Proteomes" id="UP000521748">
    <property type="component" value="Unassembled WGS sequence"/>
</dbReference>
<accession>A0A7Y9S5X3</accession>
<proteinExistence type="predicted"/>
<protein>
    <recommendedName>
        <fullName evidence="5">Lipoprotein</fullName>
    </recommendedName>
</protein>
<dbReference type="RefSeq" id="WP_179388076.1">
    <property type="nucleotide sequence ID" value="NZ_JACBYQ010000001.1"/>
</dbReference>
<name>A0A7Y9S5X3_9MICC</name>
<dbReference type="AlphaFoldDB" id="A0A7Y9S5X3"/>
<evidence type="ECO:0000313" key="3">
    <source>
        <dbReference type="EMBL" id="NYE94296.1"/>
    </source>
</evidence>
<keyword evidence="2" id="KW-1133">Transmembrane helix</keyword>
<gene>
    <name evidence="3" type="ORF">FHU41_000517</name>
</gene>
<organism evidence="3 4">
    <name type="scientific">Psychromicrobium silvestre</name>
    <dbReference type="NCBI Taxonomy" id="1645614"/>
    <lineage>
        <taxon>Bacteria</taxon>
        <taxon>Bacillati</taxon>
        <taxon>Actinomycetota</taxon>
        <taxon>Actinomycetes</taxon>
        <taxon>Micrococcales</taxon>
        <taxon>Micrococcaceae</taxon>
        <taxon>Psychromicrobium</taxon>
    </lineage>
</organism>
<comment type="caution">
    <text evidence="3">The sequence shown here is derived from an EMBL/GenBank/DDBJ whole genome shotgun (WGS) entry which is preliminary data.</text>
</comment>
<keyword evidence="4" id="KW-1185">Reference proteome</keyword>
<sequence>MSKAEHLDAEQPKVITMPATRHKKVASLVLASCIALVMLTGCAIFPTSPNGDPVPSNGSTDPARPFNGTRPAKVVKQDIYDTVEDVVKHSGAKFPTWNRANPPGLSVDYCVVDDHEGTSYSVSLEGGPVTDSDKAIETMKAHWESLDYSIGTYFHDMGGNTTGRELNATSPAGAQIQFVPASGNGTLIYAESECTLDPSAKDRPFLSDPPST</sequence>
<evidence type="ECO:0008006" key="5">
    <source>
        <dbReference type="Google" id="ProtNLM"/>
    </source>
</evidence>
<evidence type="ECO:0000256" key="2">
    <source>
        <dbReference type="SAM" id="Phobius"/>
    </source>
</evidence>
<keyword evidence="2" id="KW-0472">Membrane</keyword>
<dbReference type="EMBL" id="JACBYQ010000001">
    <property type="protein sequence ID" value="NYE94296.1"/>
    <property type="molecule type" value="Genomic_DNA"/>
</dbReference>